<evidence type="ECO:0000313" key="1">
    <source>
        <dbReference type="EMBL" id="MCX8523452.1"/>
    </source>
</evidence>
<gene>
    <name evidence="1" type="ORF">OF897_05915</name>
</gene>
<dbReference type="Pfam" id="PF14114">
    <property type="entry name" value="DUF4286"/>
    <property type="match status" value="1"/>
</dbReference>
<keyword evidence="2" id="KW-1185">Reference proteome</keyword>
<organism evidence="1 2">
    <name type="scientific">Chryseobacterium formosus</name>
    <dbReference type="NCBI Taxonomy" id="1537363"/>
    <lineage>
        <taxon>Bacteria</taxon>
        <taxon>Pseudomonadati</taxon>
        <taxon>Bacteroidota</taxon>
        <taxon>Flavobacteriia</taxon>
        <taxon>Flavobacteriales</taxon>
        <taxon>Weeksellaceae</taxon>
        <taxon>Chryseobacterium group</taxon>
        <taxon>Chryseobacterium</taxon>
    </lineage>
</organism>
<dbReference type="RefSeq" id="WP_267264767.1">
    <property type="nucleotide sequence ID" value="NZ_JAOVZW010000005.1"/>
</dbReference>
<evidence type="ECO:0000313" key="2">
    <source>
        <dbReference type="Proteomes" id="UP001073122"/>
    </source>
</evidence>
<name>A0ABT3XQM5_9FLAO</name>
<accession>A0ABT3XQM5</accession>
<proteinExistence type="predicted"/>
<dbReference type="InterPro" id="IPR025563">
    <property type="entry name" value="DUF4286"/>
</dbReference>
<reference evidence="1" key="1">
    <citation type="submission" date="2022-10" db="EMBL/GenBank/DDBJ databases">
        <title>Chryseobacterium sp. nov., a novel bacterial species.</title>
        <authorList>
            <person name="Cao Y."/>
        </authorList>
    </citation>
    <scope>NUCLEOTIDE SEQUENCE</scope>
    <source>
        <strain evidence="1">CCTCC AB2015118</strain>
    </source>
</reference>
<sequence>MSVLSITFHCVNNSLEEWEKYVDETLVLMTENLLDVDKYILSEVHSDFIDEGKNYNLLLIFDDEEKRTDFMESELLNITDRIETKFGQNVMVFNTSLNPKKKKI</sequence>
<comment type="caution">
    <text evidence="1">The sequence shown here is derived from an EMBL/GenBank/DDBJ whole genome shotgun (WGS) entry which is preliminary data.</text>
</comment>
<dbReference type="EMBL" id="JAOVZW010000005">
    <property type="protein sequence ID" value="MCX8523452.1"/>
    <property type="molecule type" value="Genomic_DNA"/>
</dbReference>
<dbReference type="Proteomes" id="UP001073122">
    <property type="component" value="Unassembled WGS sequence"/>
</dbReference>
<protein>
    <submittedName>
        <fullName evidence="1">DUF4286 family protein</fullName>
    </submittedName>
</protein>